<dbReference type="PROSITE" id="PS50929">
    <property type="entry name" value="ABC_TM1F"/>
    <property type="match status" value="2"/>
</dbReference>
<dbReference type="PROSITE" id="PS00211">
    <property type="entry name" value="ABC_TRANSPORTER_1"/>
    <property type="match status" value="1"/>
</dbReference>
<dbReference type="GO" id="GO:0005524">
    <property type="term" value="F:ATP binding"/>
    <property type="evidence" value="ECO:0007669"/>
    <property type="project" value="InterPro"/>
</dbReference>
<dbReference type="InterPro" id="IPR027417">
    <property type="entry name" value="P-loop_NTPase"/>
</dbReference>
<dbReference type="PANTHER" id="PTHR24222:SF86">
    <property type="entry name" value="ABC TRANSPORTER B FAMILY PROTEIN"/>
    <property type="match status" value="1"/>
</dbReference>
<evidence type="ECO:0000259" key="6">
    <source>
        <dbReference type="PROSITE" id="PS50893"/>
    </source>
</evidence>
<evidence type="ECO:0000256" key="3">
    <source>
        <dbReference type="ARBA" id="ARBA00022989"/>
    </source>
</evidence>
<keyword evidence="4 5" id="KW-0472">Membrane</keyword>
<dbReference type="SUPFAM" id="SSF90123">
    <property type="entry name" value="ABC transporter transmembrane region"/>
    <property type="match status" value="1"/>
</dbReference>
<dbReference type="CDD" id="cd18577">
    <property type="entry name" value="ABC_6TM_Pgp_ABCB1_D1_like"/>
    <property type="match status" value="1"/>
</dbReference>
<dbReference type="Pfam" id="PF00664">
    <property type="entry name" value="ABC_membrane"/>
    <property type="match status" value="1"/>
</dbReference>
<dbReference type="EMBL" id="BKCP01004594">
    <property type="protein sequence ID" value="GER32380.1"/>
    <property type="molecule type" value="Genomic_DNA"/>
</dbReference>
<dbReference type="Proteomes" id="UP000325081">
    <property type="component" value="Unassembled WGS sequence"/>
</dbReference>
<gene>
    <name evidence="8" type="ORF">STAS_08443</name>
</gene>
<dbReference type="InterPro" id="IPR039421">
    <property type="entry name" value="Type_1_exporter"/>
</dbReference>
<feature type="domain" description="ABC transmembrane type-1" evidence="7">
    <location>
        <begin position="195"/>
        <end position="268"/>
    </location>
</feature>
<protein>
    <submittedName>
        <fullName evidence="8">ABC transporter B family member</fullName>
    </submittedName>
</protein>
<proteinExistence type="predicted"/>
<dbReference type="InterPro" id="IPR036640">
    <property type="entry name" value="ABC1_TM_sf"/>
</dbReference>
<name>A0A5A7PHV9_STRAF</name>
<evidence type="ECO:0000259" key="7">
    <source>
        <dbReference type="PROSITE" id="PS50929"/>
    </source>
</evidence>
<dbReference type="Pfam" id="PF00005">
    <property type="entry name" value="ABC_tran"/>
    <property type="match status" value="1"/>
</dbReference>
<dbReference type="InterPro" id="IPR017871">
    <property type="entry name" value="ABC_transporter-like_CS"/>
</dbReference>
<dbReference type="AlphaFoldDB" id="A0A5A7PHV9"/>
<evidence type="ECO:0000313" key="9">
    <source>
        <dbReference type="Proteomes" id="UP000325081"/>
    </source>
</evidence>
<dbReference type="OrthoDB" id="1742190at2759"/>
<organism evidence="8 9">
    <name type="scientific">Striga asiatica</name>
    <name type="common">Asiatic witchweed</name>
    <name type="synonym">Buchnera asiatica</name>
    <dbReference type="NCBI Taxonomy" id="4170"/>
    <lineage>
        <taxon>Eukaryota</taxon>
        <taxon>Viridiplantae</taxon>
        <taxon>Streptophyta</taxon>
        <taxon>Embryophyta</taxon>
        <taxon>Tracheophyta</taxon>
        <taxon>Spermatophyta</taxon>
        <taxon>Magnoliopsida</taxon>
        <taxon>eudicotyledons</taxon>
        <taxon>Gunneridae</taxon>
        <taxon>Pentapetalae</taxon>
        <taxon>asterids</taxon>
        <taxon>lamiids</taxon>
        <taxon>Lamiales</taxon>
        <taxon>Orobanchaceae</taxon>
        <taxon>Buchnereae</taxon>
        <taxon>Striga</taxon>
    </lineage>
</organism>
<dbReference type="GO" id="GO:0016887">
    <property type="term" value="F:ATP hydrolysis activity"/>
    <property type="evidence" value="ECO:0007669"/>
    <property type="project" value="InterPro"/>
</dbReference>
<dbReference type="GO" id="GO:0140359">
    <property type="term" value="F:ABC-type transporter activity"/>
    <property type="evidence" value="ECO:0007669"/>
    <property type="project" value="InterPro"/>
</dbReference>
<evidence type="ECO:0000256" key="5">
    <source>
        <dbReference type="SAM" id="Phobius"/>
    </source>
</evidence>
<dbReference type="InterPro" id="IPR011527">
    <property type="entry name" value="ABC1_TM_dom"/>
</dbReference>
<sequence length="400" mass="43561">MSTIENSRPNSGAVREGQVEEKKLGSTVSVHKLFSFADSMDKFLMTVGTIAAICNRLAQPLMTLIFGELIDVFGRAEGKHIIVHEVSKVVLEYVYLALGCGAEAFLKVACWMITGERQSARIRNLYLKAILQDIAYFDVEVSAGEVIGRMSGDTILIQDAIGEKVGKFVQVIACFTGGFVIAFAKGWRLTTVAPFSAQERIVETYKKKCKRLSKNGVKQGLVSGMGFGFSIFLLYSVYATSFYAGARLVRDGKATTSDVFRVYYALTMGGNATEAEIIEAAKLANAHQFISGLQQGYDTVVGERVVQLSGGQKQRLAIARAIVKSPKILLLDEATSALDVVSEKIVEEALDKVMVNRTTIIVAHILKNGSIVEKGNHNALIDIKHGFYSSLVKIHSNALS</sequence>
<evidence type="ECO:0000256" key="1">
    <source>
        <dbReference type="ARBA" id="ARBA00004141"/>
    </source>
</evidence>
<feature type="domain" description="ABC transmembrane type-1" evidence="7">
    <location>
        <begin position="47"/>
        <end position="193"/>
    </location>
</feature>
<comment type="subcellular location">
    <subcellularLocation>
        <location evidence="1">Membrane</location>
        <topology evidence="1">Multi-pass membrane protein</topology>
    </subcellularLocation>
</comment>
<feature type="domain" description="ABC transporter" evidence="6">
    <location>
        <begin position="120"/>
        <end position="393"/>
    </location>
</feature>
<reference evidence="9" key="1">
    <citation type="journal article" date="2019" name="Curr. Biol.">
        <title>Genome Sequence of Striga asiatica Provides Insight into the Evolution of Plant Parasitism.</title>
        <authorList>
            <person name="Yoshida S."/>
            <person name="Kim S."/>
            <person name="Wafula E.K."/>
            <person name="Tanskanen J."/>
            <person name="Kim Y.M."/>
            <person name="Honaas L."/>
            <person name="Yang Z."/>
            <person name="Spallek T."/>
            <person name="Conn C.E."/>
            <person name="Ichihashi Y."/>
            <person name="Cheong K."/>
            <person name="Cui S."/>
            <person name="Der J.P."/>
            <person name="Gundlach H."/>
            <person name="Jiao Y."/>
            <person name="Hori C."/>
            <person name="Ishida J.K."/>
            <person name="Kasahara H."/>
            <person name="Kiba T."/>
            <person name="Kim M.S."/>
            <person name="Koo N."/>
            <person name="Laohavisit A."/>
            <person name="Lee Y.H."/>
            <person name="Lumba S."/>
            <person name="McCourt P."/>
            <person name="Mortimer J.C."/>
            <person name="Mutuku J.M."/>
            <person name="Nomura T."/>
            <person name="Sasaki-Sekimoto Y."/>
            <person name="Seto Y."/>
            <person name="Wang Y."/>
            <person name="Wakatake T."/>
            <person name="Sakakibara H."/>
            <person name="Demura T."/>
            <person name="Yamaguchi S."/>
            <person name="Yoneyama K."/>
            <person name="Manabe R.I."/>
            <person name="Nelson D.C."/>
            <person name="Schulman A.H."/>
            <person name="Timko M.P."/>
            <person name="dePamphilis C.W."/>
            <person name="Choi D."/>
            <person name="Shirasu K."/>
        </authorList>
    </citation>
    <scope>NUCLEOTIDE SEQUENCE [LARGE SCALE GENOMIC DNA]</scope>
    <source>
        <strain evidence="9">cv. UVA1</strain>
    </source>
</reference>
<keyword evidence="2 5" id="KW-0812">Transmembrane</keyword>
<dbReference type="PROSITE" id="PS50893">
    <property type="entry name" value="ABC_TRANSPORTER_2"/>
    <property type="match status" value="1"/>
</dbReference>
<dbReference type="GO" id="GO:0005886">
    <property type="term" value="C:plasma membrane"/>
    <property type="evidence" value="ECO:0007669"/>
    <property type="project" value="TreeGrafter"/>
</dbReference>
<dbReference type="InterPro" id="IPR003439">
    <property type="entry name" value="ABC_transporter-like_ATP-bd"/>
</dbReference>
<evidence type="ECO:0000256" key="2">
    <source>
        <dbReference type="ARBA" id="ARBA00022692"/>
    </source>
</evidence>
<accession>A0A5A7PHV9</accession>
<dbReference type="Gene3D" id="3.40.50.300">
    <property type="entry name" value="P-loop containing nucleotide triphosphate hydrolases"/>
    <property type="match status" value="1"/>
</dbReference>
<keyword evidence="3 5" id="KW-1133">Transmembrane helix</keyword>
<dbReference type="SUPFAM" id="SSF52540">
    <property type="entry name" value="P-loop containing nucleoside triphosphate hydrolases"/>
    <property type="match status" value="1"/>
</dbReference>
<comment type="caution">
    <text evidence="8">The sequence shown here is derived from an EMBL/GenBank/DDBJ whole genome shotgun (WGS) entry which is preliminary data.</text>
</comment>
<evidence type="ECO:0000256" key="4">
    <source>
        <dbReference type="ARBA" id="ARBA00023136"/>
    </source>
</evidence>
<evidence type="ECO:0000313" key="8">
    <source>
        <dbReference type="EMBL" id="GER32380.1"/>
    </source>
</evidence>
<dbReference type="PANTHER" id="PTHR24222">
    <property type="entry name" value="ABC TRANSPORTER B FAMILY"/>
    <property type="match status" value="1"/>
</dbReference>
<dbReference type="Gene3D" id="1.20.1560.10">
    <property type="entry name" value="ABC transporter type 1, transmembrane domain"/>
    <property type="match status" value="2"/>
</dbReference>
<feature type="transmembrane region" description="Helical" evidence="5">
    <location>
        <begin position="220"/>
        <end position="238"/>
    </location>
</feature>
<keyword evidence="9" id="KW-1185">Reference proteome</keyword>